<dbReference type="Gene3D" id="1.10.443.10">
    <property type="entry name" value="Intergrase catalytic core"/>
    <property type="match status" value="1"/>
</dbReference>
<evidence type="ECO:0000256" key="1">
    <source>
        <dbReference type="ARBA" id="ARBA00022908"/>
    </source>
</evidence>
<dbReference type="InterPro" id="IPR004107">
    <property type="entry name" value="Integrase_SAM-like_N"/>
</dbReference>
<dbReference type="Pfam" id="PF00589">
    <property type="entry name" value="Phage_integrase"/>
    <property type="match status" value="1"/>
</dbReference>
<dbReference type="AlphaFoldDB" id="A0A3N6N3V6"/>
<dbReference type="InterPro" id="IPR002104">
    <property type="entry name" value="Integrase_catalytic"/>
</dbReference>
<dbReference type="RefSeq" id="WP_124176709.1">
    <property type="nucleotide sequence ID" value="NZ_REFY01000001.1"/>
</dbReference>
<comment type="caution">
    <text evidence="7">The sequence shown here is derived from an EMBL/GenBank/DDBJ whole genome shotgun (WGS) entry which is preliminary data.</text>
</comment>
<dbReference type="EMBL" id="REFY01000001">
    <property type="protein sequence ID" value="RQG92832.1"/>
    <property type="molecule type" value="Genomic_DNA"/>
</dbReference>
<dbReference type="Proteomes" id="UP000273828">
    <property type="component" value="Unassembled WGS sequence"/>
</dbReference>
<name>A0A3N6N3V6_9EURY</name>
<dbReference type="GO" id="GO:0006310">
    <property type="term" value="P:DNA recombination"/>
    <property type="evidence" value="ECO:0007669"/>
    <property type="project" value="UniProtKB-KW"/>
</dbReference>
<dbReference type="GO" id="GO:0015074">
    <property type="term" value="P:DNA integration"/>
    <property type="evidence" value="ECO:0007669"/>
    <property type="project" value="UniProtKB-KW"/>
</dbReference>
<feature type="domain" description="Core-binding (CB)" evidence="6">
    <location>
        <begin position="11"/>
        <end position="95"/>
    </location>
</feature>
<dbReference type="PROSITE" id="PS51900">
    <property type="entry name" value="CB"/>
    <property type="match status" value="1"/>
</dbReference>
<evidence type="ECO:0000313" key="8">
    <source>
        <dbReference type="Proteomes" id="UP000273828"/>
    </source>
</evidence>
<feature type="domain" description="Tyr recombinase" evidence="5">
    <location>
        <begin position="125"/>
        <end position="330"/>
    </location>
</feature>
<keyword evidence="3" id="KW-0233">DNA recombination</keyword>
<evidence type="ECO:0000259" key="6">
    <source>
        <dbReference type="PROSITE" id="PS51900"/>
    </source>
</evidence>
<dbReference type="CDD" id="cd00397">
    <property type="entry name" value="DNA_BRE_C"/>
    <property type="match status" value="1"/>
</dbReference>
<dbReference type="InterPro" id="IPR011010">
    <property type="entry name" value="DNA_brk_join_enz"/>
</dbReference>
<evidence type="ECO:0000256" key="4">
    <source>
        <dbReference type="PROSITE-ProRule" id="PRU01248"/>
    </source>
</evidence>
<keyword evidence="2 4" id="KW-0238">DNA-binding</keyword>
<dbReference type="InterPro" id="IPR050090">
    <property type="entry name" value="Tyrosine_recombinase_XerCD"/>
</dbReference>
<dbReference type="GO" id="GO:0003677">
    <property type="term" value="F:DNA binding"/>
    <property type="evidence" value="ECO:0007669"/>
    <property type="project" value="UniProtKB-UniRule"/>
</dbReference>
<dbReference type="PANTHER" id="PTHR30349">
    <property type="entry name" value="PHAGE INTEGRASE-RELATED"/>
    <property type="match status" value="1"/>
</dbReference>
<organism evidence="7 8">
    <name type="scientific">Natrarchaeobius halalkaliphilus</name>
    <dbReference type="NCBI Taxonomy" id="1679091"/>
    <lineage>
        <taxon>Archaea</taxon>
        <taxon>Methanobacteriati</taxon>
        <taxon>Methanobacteriota</taxon>
        <taxon>Stenosarchaea group</taxon>
        <taxon>Halobacteria</taxon>
        <taxon>Halobacteriales</taxon>
        <taxon>Natrialbaceae</taxon>
        <taxon>Natrarchaeobius</taxon>
    </lineage>
</organism>
<reference evidence="7 8" key="1">
    <citation type="submission" date="2018-10" db="EMBL/GenBank/DDBJ databases">
        <title>Natrarchaeobius chitinivorans gen. nov., sp. nov., and Natrarchaeobius haloalkaliphilus sp. nov., alkaliphilic, chitin-utilizing haloarchaea from hypersaline alkaline lakes.</title>
        <authorList>
            <person name="Sorokin D.Y."/>
            <person name="Elcheninov A.G."/>
            <person name="Kostrikina N.A."/>
            <person name="Bale N.J."/>
            <person name="Sinninghe Damste J.S."/>
            <person name="Khijniak T.V."/>
            <person name="Kublanov I.V."/>
            <person name="Toshchakov S.V."/>
        </authorList>
    </citation>
    <scope>NUCLEOTIDE SEQUENCE [LARGE SCALE GENOMIC DNA]</scope>
    <source>
        <strain evidence="7 8">AArcht-Sl</strain>
    </source>
</reference>
<dbReference type="InterPro" id="IPR010998">
    <property type="entry name" value="Integrase_recombinase_N"/>
</dbReference>
<gene>
    <name evidence="7" type="ORF">EA462_00980</name>
</gene>
<evidence type="ECO:0000256" key="3">
    <source>
        <dbReference type="ARBA" id="ARBA00023172"/>
    </source>
</evidence>
<sequence>MNQPSMTDSFRVPDDYAREYLAHAADLKLSTSSTDTYESHLRGYVVFLHDGEISVLDAAFTDVIEFVEECVRRGNRQSTIEGKVATISELYKYIRLRTEVGDELSLEPLRLDDIDVSRYRTPEPIEREALSREELRRLFDAFDSYRNRLMAVVAVETGLRNSDLRELRIADLDFDNLEIHVLNPKGSDPYDVPMSEELSYELDFWLRHHRAGYASADKSPYVFPSQCGLKLETNGSLNQIIRDAADRAGLQEVIGESRISKKQGTATEPEDETRQWHRVTPHTLRHSFITLLADAGVDLSYRQLVANHASAETTRGYTHTADDRFGEIREIFVSPR</sequence>
<accession>A0A3N6N3V6</accession>
<keyword evidence="1" id="KW-0229">DNA integration</keyword>
<dbReference type="OrthoDB" id="206452at2157"/>
<evidence type="ECO:0000313" key="7">
    <source>
        <dbReference type="EMBL" id="RQG92832.1"/>
    </source>
</evidence>
<keyword evidence="8" id="KW-1185">Reference proteome</keyword>
<dbReference type="PROSITE" id="PS51898">
    <property type="entry name" value="TYR_RECOMBINASE"/>
    <property type="match status" value="1"/>
</dbReference>
<evidence type="ECO:0000259" key="5">
    <source>
        <dbReference type="PROSITE" id="PS51898"/>
    </source>
</evidence>
<protein>
    <submittedName>
        <fullName evidence="7">Site-specific integrase</fullName>
    </submittedName>
</protein>
<dbReference type="Gene3D" id="1.10.150.130">
    <property type="match status" value="1"/>
</dbReference>
<dbReference type="InterPro" id="IPR013762">
    <property type="entry name" value="Integrase-like_cat_sf"/>
</dbReference>
<proteinExistence type="predicted"/>
<dbReference type="SUPFAM" id="SSF56349">
    <property type="entry name" value="DNA breaking-rejoining enzymes"/>
    <property type="match status" value="1"/>
</dbReference>
<dbReference type="InterPro" id="IPR044068">
    <property type="entry name" value="CB"/>
</dbReference>
<evidence type="ECO:0000256" key="2">
    <source>
        <dbReference type="ARBA" id="ARBA00023125"/>
    </source>
</evidence>
<dbReference type="PANTHER" id="PTHR30349:SF41">
    <property type="entry name" value="INTEGRASE_RECOMBINASE PROTEIN MJ0367-RELATED"/>
    <property type="match status" value="1"/>
</dbReference>
<dbReference type="Pfam" id="PF02899">
    <property type="entry name" value="Phage_int_SAM_1"/>
    <property type="match status" value="1"/>
</dbReference>